<keyword evidence="2" id="KW-0813">Transport</keyword>
<feature type="transmembrane region" description="Helical" evidence="7">
    <location>
        <begin position="222"/>
        <end position="246"/>
    </location>
</feature>
<keyword evidence="10" id="KW-1185">Reference proteome</keyword>
<reference evidence="9 10" key="1">
    <citation type="submission" date="2019-11" db="EMBL/GenBank/DDBJ databases">
        <title>Whole genome sequencing identifies a novel species of the genus Arsenicicoccus isolated from human blood.</title>
        <authorList>
            <person name="Jeong J.H."/>
            <person name="Kweon O.J."/>
            <person name="Kim H.R."/>
            <person name="Kim T.-H."/>
            <person name="Ha S.-M."/>
            <person name="Lee M.-K."/>
        </authorList>
    </citation>
    <scope>NUCLEOTIDE SEQUENCE [LARGE SCALE GENOMIC DNA]</scope>
    <source>
        <strain evidence="9 10">MKL-02</strain>
    </source>
</reference>
<dbReference type="Gene3D" id="1.20.1250.20">
    <property type="entry name" value="MFS general substrate transporter like domains"/>
    <property type="match status" value="1"/>
</dbReference>
<dbReference type="GO" id="GO:0005886">
    <property type="term" value="C:plasma membrane"/>
    <property type="evidence" value="ECO:0007669"/>
    <property type="project" value="UniProtKB-SubCell"/>
</dbReference>
<dbReference type="RefSeq" id="WP_154592291.1">
    <property type="nucleotide sequence ID" value="NZ_WLVL01000016.1"/>
</dbReference>
<name>A0A6I3I9S8_9MICO</name>
<sequence>MSTTFASLRVPNYRTYFLGGLVSNVGTWMGRVAQDWLVLTQLTDHSASALGVVTGLQFAPVVLLAPWAGAAADRFPKRTILLWTQAALGLTAALTWLLVVTGTAQLWMIYLLALAQGAAAALDNPTRQAFASELVGPDLIGNAVGLNSASFNAARLLGPAVAGVVIGAWGTGPAFGVNALSFAAVILSLTRLRVSDLHPAPLRRGGGAIREGLGYVRRRPDIMLLMFIVFMLGTFGMNFQLTMALMATTVFGRGAEEYGLLGSIMAIGSLSAALLSARRAQPRLRVLLLALGGFTLASAAAAAAPSYAAFALLLIPCGLTALTVMTTANASVQLSVDPEMRGRVMALYMAIFMGGTPLGAPFIGWVGDTFGARWTIGVGAVATGIACLAAVAYIMVSDGVRLRRRPGSRRLEVVHPDQLEPHDHDLAEVVTR</sequence>
<comment type="caution">
    <text evidence="9">The sequence shown here is derived from an EMBL/GenBank/DDBJ whole genome shotgun (WGS) entry which is preliminary data.</text>
</comment>
<dbReference type="InterPro" id="IPR020846">
    <property type="entry name" value="MFS_dom"/>
</dbReference>
<dbReference type="Pfam" id="PF05977">
    <property type="entry name" value="MFS_3"/>
    <property type="match status" value="1"/>
</dbReference>
<dbReference type="InterPro" id="IPR036259">
    <property type="entry name" value="MFS_trans_sf"/>
</dbReference>
<dbReference type="EMBL" id="WLVL01000016">
    <property type="protein sequence ID" value="MTB70938.1"/>
    <property type="molecule type" value="Genomic_DNA"/>
</dbReference>
<feature type="transmembrane region" description="Helical" evidence="7">
    <location>
        <begin position="372"/>
        <end position="396"/>
    </location>
</feature>
<feature type="transmembrane region" description="Helical" evidence="7">
    <location>
        <begin position="258"/>
        <end position="277"/>
    </location>
</feature>
<comment type="subcellular location">
    <subcellularLocation>
        <location evidence="1">Cell membrane</location>
        <topology evidence="1">Multi-pass membrane protein</topology>
    </subcellularLocation>
</comment>
<dbReference type="InterPro" id="IPR010290">
    <property type="entry name" value="TM_effector"/>
</dbReference>
<dbReference type="AlphaFoldDB" id="A0A6I3I9S8"/>
<feature type="transmembrane region" description="Helical" evidence="7">
    <location>
        <begin position="344"/>
        <end position="366"/>
    </location>
</feature>
<dbReference type="Proteomes" id="UP000431092">
    <property type="component" value="Unassembled WGS sequence"/>
</dbReference>
<proteinExistence type="predicted"/>
<evidence type="ECO:0000256" key="1">
    <source>
        <dbReference type="ARBA" id="ARBA00004651"/>
    </source>
</evidence>
<evidence type="ECO:0000256" key="7">
    <source>
        <dbReference type="SAM" id="Phobius"/>
    </source>
</evidence>
<feature type="transmembrane region" description="Helical" evidence="7">
    <location>
        <begin position="310"/>
        <end position="332"/>
    </location>
</feature>
<accession>A0A6I3I9S8</accession>
<evidence type="ECO:0000313" key="10">
    <source>
        <dbReference type="Proteomes" id="UP000431092"/>
    </source>
</evidence>
<feature type="domain" description="Major facilitator superfamily (MFS) profile" evidence="8">
    <location>
        <begin position="207"/>
        <end position="432"/>
    </location>
</feature>
<keyword evidence="6 7" id="KW-0472">Membrane</keyword>
<dbReference type="PANTHER" id="PTHR23513:SF11">
    <property type="entry name" value="STAPHYLOFERRIN A TRANSPORTER"/>
    <property type="match status" value="1"/>
</dbReference>
<evidence type="ECO:0000313" key="9">
    <source>
        <dbReference type="EMBL" id="MTB70938.1"/>
    </source>
</evidence>
<dbReference type="PROSITE" id="PS50850">
    <property type="entry name" value="MFS"/>
    <property type="match status" value="1"/>
</dbReference>
<evidence type="ECO:0000256" key="2">
    <source>
        <dbReference type="ARBA" id="ARBA00022448"/>
    </source>
</evidence>
<evidence type="ECO:0000256" key="6">
    <source>
        <dbReference type="ARBA" id="ARBA00023136"/>
    </source>
</evidence>
<organism evidence="9 10">
    <name type="scientific">Arsenicicoccus cauae</name>
    <dbReference type="NCBI Taxonomy" id="2663847"/>
    <lineage>
        <taxon>Bacteria</taxon>
        <taxon>Bacillati</taxon>
        <taxon>Actinomycetota</taxon>
        <taxon>Actinomycetes</taxon>
        <taxon>Micrococcales</taxon>
        <taxon>Intrasporangiaceae</taxon>
        <taxon>Arsenicicoccus</taxon>
    </lineage>
</organism>
<dbReference type="CDD" id="cd06173">
    <property type="entry name" value="MFS_MefA_like"/>
    <property type="match status" value="1"/>
</dbReference>
<keyword evidence="3" id="KW-1003">Cell membrane</keyword>
<keyword evidence="4 7" id="KW-0812">Transmembrane</keyword>
<evidence type="ECO:0000259" key="8">
    <source>
        <dbReference type="PROSITE" id="PS50850"/>
    </source>
</evidence>
<gene>
    <name evidence="9" type="ORF">GGG17_02915</name>
</gene>
<dbReference type="GO" id="GO:0022857">
    <property type="term" value="F:transmembrane transporter activity"/>
    <property type="evidence" value="ECO:0007669"/>
    <property type="project" value="InterPro"/>
</dbReference>
<feature type="transmembrane region" description="Helical" evidence="7">
    <location>
        <begin position="47"/>
        <end position="68"/>
    </location>
</feature>
<dbReference type="SUPFAM" id="SSF103473">
    <property type="entry name" value="MFS general substrate transporter"/>
    <property type="match status" value="1"/>
</dbReference>
<evidence type="ECO:0000256" key="4">
    <source>
        <dbReference type="ARBA" id="ARBA00022692"/>
    </source>
</evidence>
<dbReference type="PANTHER" id="PTHR23513">
    <property type="entry name" value="INTEGRAL MEMBRANE EFFLUX PROTEIN-RELATED"/>
    <property type="match status" value="1"/>
</dbReference>
<protein>
    <submittedName>
        <fullName evidence="9">MFS transporter</fullName>
    </submittedName>
</protein>
<keyword evidence="5 7" id="KW-1133">Transmembrane helix</keyword>
<evidence type="ECO:0000256" key="3">
    <source>
        <dbReference type="ARBA" id="ARBA00022475"/>
    </source>
</evidence>
<feature type="transmembrane region" description="Helical" evidence="7">
    <location>
        <begin position="284"/>
        <end position="304"/>
    </location>
</feature>
<evidence type="ECO:0000256" key="5">
    <source>
        <dbReference type="ARBA" id="ARBA00022989"/>
    </source>
</evidence>